<dbReference type="OrthoDB" id="4775642at2"/>
<accession>A0A138A3U8</accession>
<feature type="compositionally biased region" description="Low complexity" evidence="1">
    <location>
        <begin position="8"/>
        <end position="20"/>
    </location>
</feature>
<reference evidence="3 6" key="2">
    <citation type="submission" date="2016-02" db="EMBL/GenBank/DDBJ databases">
        <authorList>
            <person name="Teng J.L."/>
            <person name="Tang Y."/>
            <person name="Huang Y."/>
            <person name="Guo F."/>
            <person name="Wei W."/>
            <person name="Chen J.H."/>
            <person name="Wong S.Y."/>
            <person name="Lau S.K."/>
            <person name="Woo P.C."/>
        </authorList>
    </citation>
    <scope>NUCLEOTIDE SEQUENCE [LARGE SCALE GENOMIC DNA]</scope>
    <source>
        <strain evidence="3 6">JCM 13375</strain>
    </source>
</reference>
<reference evidence="5" key="1">
    <citation type="submission" date="2016-02" db="EMBL/GenBank/DDBJ databases">
        <authorList>
            <person name="Wen L."/>
            <person name="He K."/>
            <person name="Yang H."/>
        </authorList>
    </citation>
    <scope>NUCLEOTIDE SEQUENCE [LARGE SCALE GENOMIC DNA]</scope>
    <source>
        <strain evidence="5">JCM 15929</strain>
    </source>
</reference>
<keyword evidence="2" id="KW-1133">Transmembrane helix</keyword>
<evidence type="ECO:0000313" key="5">
    <source>
        <dbReference type="Proteomes" id="UP000070258"/>
    </source>
</evidence>
<sequence length="207" mass="21661">MTANDPYGQSPQDPQNPQGGQQNGGLPEYPQQPYGQPGYPQQQPYGQQPYGQPDYSQQQPYGQSGYQQPYGQPGYPQQGFGQPGFGGPVPTTRPGTVLAAAIVLIAFGGLFGLLSLISIFTSSVSVAGLDNGAATGIVVGVGIAQLLICLFGVAAGVLLLQQRTKRIAIIATVAAGLMILTCWGVVATIAVPILLWASEPARRWFTA</sequence>
<dbReference type="STRING" id="239498.AXK60_13185"/>
<evidence type="ECO:0008006" key="7">
    <source>
        <dbReference type="Google" id="ProtNLM"/>
    </source>
</evidence>
<keyword evidence="2" id="KW-0812">Transmembrane</keyword>
<feature type="transmembrane region" description="Helical" evidence="2">
    <location>
        <begin position="133"/>
        <end position="160"/>
    </location>
</feature>
<name>A0A138A3U8_9ACTN</name>
<evidence type="ECO:0000313" key="4">
    <source>
        <dbReference type="EMBL" id="KXP05106.1"/>
    </source>
</evidence>
<feature type="region of interest" description="Disordered" evidence="1">
    <location>
        <begin position="1"/>
        <end position="88"/>
    </location>
</feature>
<comment type="caution">
    <text evidence="4">The sequence shown here is derived from an EMBL/GenBank/DDBJ whole genome shotgun (WGS) entry which is preliminary data.</text>
</comment>
<dbReference type="Proteomes" id="UP000070409">
    <property type="component" value="Unassembled WGS sequence"/>
</dbReference>
<feature type="compositionally biased region" description="Low complexity" evidence="1">
    <location>
        <begin position="29"/>
        <end position="80"/>
    </location>
</feature>
<organism evidence="4 5">
    <name type="scientific">Tsukamurella pseudospumae</name>
    <dbReference type="NCBI Taxonomy" id="239498"/>
    <lineage>
        <taxon>Bacteria</taxon>
        <taxon>Bacillati</taxon>
        <taxon>Actinomycetota</taxon>
        <taxon>Actinomycetes</taxon>
        <taxon>Mycobacteriales</taxon>
        <taxon>Tsukamurellaceae</taxon>
        <taxon>Tsukamurella</taxon>
    </lineage>
</organism>
<dbReference type="Proteomes" id="UP000070258">
    <property type="component" value="Unassembled WGS sequence"/>
</dbReference>
<evidence type="ECO:0000313" key="6">
    <source>
        <dbReference type="Proteomes" id="UP000070409"/>
    </source>
</evidence>
<evidence type="ECO:0000313" key="3">
    <source>
        <dbReference type="EMBL" id="KXO96254.1"/>
    </source>
</evidence>
<proteinExistence type="predicted"/>
<evidence type="ECO:0000256" key="2">
    <source>
        <dbReference type="SAM" id="Phobius"/>
    </source>
</evidence>
<dbReference type="EMBL" id="LSRF01000057">
    <property type="protein sequence ID" value="KXP05106.1"/>
    <property type="molecule type" value="Genomic_DNA"/>
</dbReference>
<evidence type="ECO:0000256" key="1">
    <source>
        <dbReference type="SAM" id="MobiDB-lite"/>
    </source>
</evidence>
<protein>
    <recommendedName>
        <fullName evidence="7">DUF4064 domain-containing protein</fullName>
    </recommendedName>
</protein>
<reference evidence="4" key="3">
    <citation type="submission" date="2016-02" db="EMBL/GenBank/DDBJ databases">
        <authorList>
            <person name="Teng J.L."/>
            <person name="Yang Y."/>
            <person name="Huang Y."/>
            <person name="Guo F."/>
            <person name="Wei W."/>
            <person name="Chen J.H."/>
            <person name="Wong S.Y."/>
            <person name="Lau S.K."/>
            <person name="Woo P.C."/>
        </authorList>
    </citation>
    <scope>NUCLEOTIDE SEQUENCE</scope>
    <source>
        <strain evidence="4">JCM 15929</strain>
    </source>
</reference>
<feature type="transmembrane region" description="Helical" evidence="2">
    <location>
        <begin position="167"/>
        <end position="197"/>
    </location>
</feature>
<gene>
    <name evidence="4" type="ORF">AXK60_13185</name>
    <name evidence="3" type="ORF">AXK61_22295</name>
</gene>
<dbReference type="AlphaFoldDB" id="A0A138A3U8"/>
<keyword evidence="2" id="KW-0472">Membrane</keyword>
<feature type="transmembrane region" description="Helical" evidence="2">
    <location>
        <begin position="97"/>
        <end position="121"/>
    </location>
</feature>
<dbReference type="EMBL" id="LSRE01000018">
    <property type="protein sequence ID" value="KXO96254.1"/>
    <property type="molecule type" value="Genomic_DNA"/>
</dbReference>
<dbReference type="RefSeq" id="WP_068573193.1">
    <property type="nucleotide sequence ID" value="NZ_LSRE01000018.1"/>
</dbReference>
<keyword evidence="6" id="KW-1185">Reference proteome</keyword>